<organism evidence="2 3">
    <name type="scientific">Fusarium kuroshium</name>
    <dbReference type="NCBI Taxonomy" id="2010991"/>
    <lineage>
        <taxon>Eukaryota</taxon>
        <taxon>Fungi</taxon>
        <taxon>Dikarya</taxon>
        <taxon>Ascomycota</taxon>
        <taxon>Pezizomycotina</taxon>
        <taxon>Sordariomycetes</taxon>
        <taxon>Hypocreomycetidae</taxon>
        <taxon>Hypocreales</taxon>
        <taxon>Nectriaceae</taxon>
        <taxon>Fusarium</taxon>
        <taxon>Fusarium solani species complex</taxon>
    </lineage>
</organism>
<dbReference type="Proteomes" id="UP000277212">
    <property type="component" value="Unassembled WGS sequence"/>
</dbReference>
<dbReference type="EMBL" id="NKUJ01000888">
    <property type="protein sequence ID" value="RMI96608.1"/>
    <property type="molecule type" value="Genomic_DNA"/>
</dbReference>
<comment type="caution">
    <text evidence="2">The sequence shown here is derived from an EMBL/GenBank/DDBJ whole genome shotgun (WGS) entry which is preliminary data.</text>
</comment>
<accession>A0A3M2QUD5</accession>
<evidence type="ECO:0000313" key="3">
    <source>
        <dbReference type="Proteomes" id="UP000277212"/>
    </source>
</evidence>
<feature type="compositionally biased region" description="Low complexity" evidence="1">
    <location>
        <begin position="24"/>
        <end position="33"/>
    </location>
</feature>
<feature type="compositionally biased region" description="Low complexity" evidence="1">
    <location>
        <begin position="57"/>
        <end position="66"/>
    </location>
</feature>
<evidence type="ECO:0000313" key="2">
    <source>
        <dbReference type="EMBL" id="RMI96608.1"/>
    </source>
</evidence>
<feature type="region of interest" description="Disordered" evidence="1">
    <location>
        <begin position="110"/>
        <end position="241"/>
    </location>
</feature>
<feature type="compositionally biased region" description="Basic and acidic residues" evidence="1">
    <location>
        <begin position="208"/>
        <end position="223"/>
    </location>
</feature>
<feature type="compositionally biased region" description="Acidic residues" evidence="1">
    <location>
        <begin position="226"/>
        <end position="237"/>
    </location>
</feature>
<name>A0A3M2QUD5_9HYPO</name>
<evidence type="ECO:0000256" key="1">
    <source>
        <dbReference type="SAM" id="MobiDB-lite"/>
    </source>
</evidence>
<reference evidence="2 3" key="1">
    <citation type="submission" date="2017-06" db="EMBL/GenBank/DDBJ databases">
        <title>Comparative genomic analysis of Ambrosia Fusariam Clade fungi.</title>
        <authorList>
            <person name="Stajich J.E."/>
            <person name="Carrillo J."/>
            <person name="Kijimoto T."/>
            <person name="Eskalen A."/>
            <person name="O'Donnell K."/>
            <person name="Kasson M."/>
        </authorList>
    </citation>
    <scope>NUCLEOTIDE SEQUENCE [LARGE SCALE GENOMIC DNA]</scope>
    <source>
        <strain evidence="2">UCR3666</strain>
    </source>
</reference>
<dbReference type="AlphaFoldDB" id="A0A3M2QUD5"/>
<feature type="compositionally biased region" description="Polar residues" evidence="1">
    <location>
        <begin position="110"/>
        <end position="140"/>
    </location>
</feature>
<feature type="compositionally biased region" description="Acidic residues" evidence="1">
    <location>
        <begin position="160"/>
        <end position="171"/>
    </location>
</feature>
<gene>
    <name evidence="2" type="ORF">CDV36_016299</name>
</gene>
<dbReference type="OrthoDB" id="4925544at2759"/>
<feature type="region of interest" description="Disordered" evidence="1">
    <location>
        <begin position="1"/>
        <end position="97"/>
    </location>
</feature>
<keyword evidence="3" id="KW-1185">Reference proteome</keyword>
<feature type="compositionally biased region" description="Polar residues" evidence="1">
    <location>
        <begin position="189"/>
        <end position="201"/>
    </location>
</feature>
<sequence length="661" mass="73085">MERQDPDTPCTPPAVIRDTDSRSTRPSLSSSPSAFTLTQTHQRRSTTPISSRPPTPASNTPTPAASGRSPLWTSEPTLRFPRPQGSRHLANWISSSNPDIMRVTTTADDVGLSESTYELISGTDTESQDGNYTGSISESVGSLDFHRPDDVHSFAGTEQTNDDESLADEYEPLSQPSQQGSEEGPDTTDAAQTSPQEQSWATVVKNGSHPEVEQEPESQHQPEPEINAESESESEDEGLSRTSLDYTQQSLKAPSIPTPDASNIMQPPSPDDIEEVADTKRARFHTWLRGVQATEARPWQSVLDAASSALPGLLFALVLAALIPVFFSPPCNTAAPHTPAATSALTTAPTPLSFTSRASSSTSRVQPTSTRVAELFPLENIQSNNWRFPGPKPDVTVTRHRGNFLIHVAQDVKDSWLSRKCLLFTAQRGEENVRFTVSSVDEGLLLKFPNEEAHGTVKVDIRTTCWPRIGKTLRITFEKGIISEALELSKAFAQNLPELVPAAAQEAERRLEGAKRSLETATDNFIMTSDSLFKTLTARFQETHRSLGWIKKDIRDRVRLAKEDVSKRLEDVADQVKQHLPNADVVQQQARLGLLDAQISAKLWWLKLTAGNDEHTRYQLKAKEFMARKLAEIKSRRKLTHETTKQKAYEPLWAKMLGGTR</sequence>
<protein>
    <submittedName>
        <fullName evidence="2">Uncharacterized protein</fullName>
    </submittedName>
</protein>
<proteinExistence type="predicted"/>
<dbReference type="STRING" id="2010991.A0A3M2QUD5"/>